<evidence type="ECO:0000313" key="1">
    <source>
        <dbReference type="EMBL" id="WRP14454.1"/>
    </source>
</evidence>
<proteinExistence type="predicted"/>
<dbReference type="Pfam" id="PF06335">
    <property type="entry name" value="DUF1054"/>
    <property type="match status" value="1"/>
</dbReference>
<accession>A0ABZ1BNP4</accession>
<dbReference type="Gene3D" id="3.30.930.20">
    <property type="entry name" value="Protein of unknown function DUF1054"/>
    <property type="match status" value="1"/>
</dbReference>
<sequence length="233" mass="25630">MNATSRPNGAASAFGGWDGQAFEAMEVPDFAGRMEAIRWHVRPRLEAIAEMLAPALSERAGEVLYPYVAQHARRTVNPPDETWCAWSPSPRGYKKHPHLELGISARGVFVQAGAIYEAPFRATLADLLTRQGQALREALPRDAEWKDDHLAPSGVPTARLSQEDLARLAAGLCRKSRGDLMVALSWPRETVLGMSPEAFLQQALEALSRLMPVYRLVRQAQQGAAPARLPSQE</sequence>
<dbReference type="InterPro" id="IPR009403">
    <property type="entry name" value="UPF0637"/>
</dbReference>
<reference evidence="2" key="1">
    <citation type="submission" date="2023-12" db="EMBL/GenBank/DDBJ databases">
        <title>Novel isolates from deep terrestrial aquifers shed light on the physiology and ecology of the class Limnochordia.</title>
        <authorList>
            <person name="Karnachuk O.V."/>
            <person name="Lukina A.P."/>
            <person name="Avakyan M.R."/>
            <person name="Kadnikov V."/>
            <person name="Begmatov S."/>
            <person name="Beletsky A.V."/>
            <person name="Mardanov A.V."/>
            <person name="Ravin N.V."/>
        </authorList>
    </citation>
    <scope>NUCLEOTIDE SEQUENCE [LARGE SCALE GENOMIC DNA]</scope>
    <source>
        <strain evidence="2">LN</strain>
    </source>
</reference>
<dbReference type="Proteomes" id="UP001333102">
    <property type="component" value="Chromosome"/>
</dbReference>
<keyword evidence="2" id="KW-1185">Reference proteome</keyword>
<dbReference type="EMBL" id="CP141614">
    <property type="protein sequence ID" value="WRP14454.1"/>
    <property type="molecule type" value="Genomic_DNA"/>
</dbReference>
<name>A0ABZ1BNP4_9FIRM</name>
<dbReference type="RefSeq" id="WP_324668783.1">
    <property type="nucleotide sequence ID" value="NZ_CP141614.1"/>
</dbReference>
<protein>
    <submittedName>
        <fullName evidence="1">DUF1054 family protein</fullName>
    </submittedName>
</protein>
<gene>
    <name evidence="1" type="ORF">VLY81_13690</name>
</gene>
<evidence type="ECO:0000313" key="2">
    <source>
        <dbReference type="Proteomes" id="UP001333102"/>
    </source>
</evidence>
<organism evidence="1 2">
    <name type="scientific">Geochorda subterranea</name>
    <dbReference type="NCBI Taxonomy" id="3109564"/>
    <lineage>
        <taxon>Bacteria</taxon>
        <taxon>Bacillati</taxon>
        <taxon>Bacillota</taxon>
        <taxon>Limnochordia</taxon>
        <taxon>Limnochordales</taxon>
        <taxon>Geochordaceae</taxon>
        <taxon>Geochorda</taxon>
    </lineage>
</organism>
<dbReference type="InterPro" id="IPR053707">
    <property type="entry name" value="UPF0637_domain_sf"/>
</dbReference>
<dbReference type="SUPFAM" id="SSF142913">
    <property type="entry name" value="YktB/PF0168-like"/>
    <property type="match status" value="1"/>
</dbReference>